<evidence type="ECO:0000256" key="1">
    <source>
        <dbReference type="SAM" id="Phobius"/>
    </source>
</evidence>
<proteinExistence type="predicted"/>
<dbReference type="RefSeq" id="WP_023388003.1">
    <property type="nucleotide sequence ID" value="NZ_AXUN02000235.1"/>
</dbReference>
<protein>
    <submittedName>
        <fullName evidence="2">Uncharacterized protein</fullName>
    </submittedName>
</protein>
<dbReference type="eggNOG" id="ENOG5033K01">
    <property type="taxonomic scope" value="Bacteria"/>
</dbReference>
<dbReference type="AlphaFoldDB" id="V7I197"/>
<keyword evidence="1" id="KW-1133">Transmembrane helix</keyword>
<dbReference type="OrthoDB" id="1957812at2"/>
<dbReference type="Proteomes" id="UP000017747">
    <property type="component" value="Unassembled WGS sequence"/>
</dbReference>
<feature type="transmembrane region" description="Helical" evidence="1">
    <location>
        <begin position="46"/>
        <end position="63"/>
    </location>
</feature>
<accession>V7I197</accession>
<dbReference type="STRING" id="994573.T472_0219620"/>
<keyword evidence="1" id="KW-0812">Transmembrane</keyword>
<organism evidence="2 3">
    <name type="scientific">Youngiibacter fragilis 232.1</name>
    <dbReference type="NCBI Taxonomy" id="994573"/>
    <lineage>
        <taxon>Bacteria</taxon>
        <taxon>Bacillati</taxon>
        <taxon>Bacillota</taxon>
        <taxon>Clostridia</taxon>
        <taxon>Eubacteriales</taxon>
        <taxon>Clostridiaceae</taxon>
        <taxon>Youngiibacter</taxon>
    </lineage>
</organism>
<name>V7I197_9CLOT</name>
<sequence>MRYVYAAISVVSAILLLSTLICGSWIRYNNITDPGSLGFHMKLGTLSVLAGLVTSVLLLILSFRRVP</sequence>
<dbReference type="EMBL" id="AXUN02000235">
    <property type="protein sequence ID" value="ETA78969.1"/>
    <property type="molecule type" value="Genomic_DNA"/>
</dbReference>
<keyword evidence="1" id="KW-0472">Membrane</keyword>
<evidence type="ECO:0000313" key="3">
    <source>
        <dbReference type="Proteomes" id="UP000017747"/>
    </source>
</evidence>
<gene>
    <name evidence="2" type="ORF">T472_0219620</name>
</gene>
<keyword evidence="3" id="KW-1185">Reference proteome</keyword>
<comment type="caution">
    <text evidence="2">The sequence shown here is derived from an EMBL/GenBank/DDBJ whole genome shotgun (WGS) entry which is preliminary data.</text>
</comment>
<reference evidence="2 3" key="1">
    <citation type="journal article" date="2014" name="Genome Announc.">
        <title>Genome Sequence of Youngiibacter fragilis, the Type Strain of the Genus Youngiibacter.</title>
        <authorList>
            <person name="Wawrik C.B."/>
            <person name="Callaghan A.V."/>
            <person name="Stamps B.W."/>
            <person name="Wawrik B."/>
        </authorList>
    </citation>
    <scope>NUCLEOTIDE SEQUENCE [LARGE SCALE GENOMIC DNA]</scope>
    <source>
        <strain evidence="2 3">232.1</strain>
    </source>
</reference>
<evidence type="ECO:0000313" key="2">
    <source>
        <dbReference type="EMBL" id="ETA78969.1"/>
    </source>
</evidence>